<dbReference type="AlphaFoldDB" id="A0A8S2V690"/>
<evidence type="ECO:0000313" key="1">
    <source>
        <dbReference type="EMBL" id="CAF4375795.1"/>
    </source>
</evidence>
<reference evidence="2" key="1">
    <citation type="submission" date="2021-02" db="EMBL/GenBank/DDBJ databases">
        <authorList>
            <person name="Nowell W R."/>
        </authorList>
    </citation>
    <scope>NUCLEOTIDE SEQUENCE</scope>
</reference>
<sequence>QVSDLVDELRRSLCIEALTRVIPTAVSCSVFLKGISYLTLAYIIREDERAHLTNSNG</sequence>
<feature type="non-terminal residue" evidence="2">
    <location>
        <position position="1"/>
    </location>
</feature>
<dbReference type="EMBL" id="CAJOBI010051851">
    <property type="protein sequence ID" value="CAF4375795.1"/>
    <property type="molecule type" value="Genomic_DNA"/>
</dbReference>
<gene>
    <name evidence="1" type="ORF">SMN809_LOCUS29348</name>
    <name evidence="2" type="ORF">SMN809_LOCUS29375</name>
</gene>
<comment type="caution">
    <text evidence="2">The sequence shown here is derived from an EMBL/GenBank/DDBJ whole genome shotgun (WGS) entry which is preliminary data.</text>
</comment>
<proteinExistence type="predicted"/>
<name>A0A8S2V690_9BILA</name>
<dbReference type="Proteomes" id="UP000676336">
    <property type="component" value="Unassembled WGS sequence"/>
</dbReference>
<feature type="non-terminal residue" evidence="2">
    <location>
        <position position="57"/>
    </location>
</feature>
<dbReference type="EMBL" id="CAJOBI010051985">
    <property type="protein sequence ID" value="CAF4376442.1"/>
    <property type="molecule type" value="Genomic_DNA"/>
</dbReference>
<accession>A0A8S2V690</accession>
<organism evidence="2 3">
    <name type="scientific">Rotaria magnacalcarata</name>
    <dbReference type="NCBI Taxonomy" id="392030"/>
    <lineage>
        <taxon>Eukaryota</taxon>
        <taxon>Metazoa</taxon>
        <taxon>Spiralia</taxon>
        <taxon>Gnathifera</taxon>
        <taxon>Rotifera</taxon>
        <taxon>Eurotatoria</taxon>
        <taxon>Bdelloidea</taxon>
        <taxon>Philodinida</taxon>
        <taxon>Philodinidae</taxon>
        <taxon>Rotaria</taxon>
    </lineage>
</organism>
<evidence type="ECO:0000313" key="3">
    <source>
        <dbReference type="Proteomes" id="UP000676336"/>
    </source>
</evidence>
<protein>
    <submittedName>
        <fullName evidence="2">Uncharacterized protein</fullName>
    </submittedName>
</protein>
<evidence type="ECO:0000313" key="2">
    <source>
        <dbReference type="EMBL" id="CAF4376442.1"/>
    </source>
</evidence>